<keyword evidence="1" id="KW-1133">Transmembrane helix</keyword>
<keyword evidence="1" id="KW-0812">Transmembrane</keyword>
<name>A0ABZ2MCM8_9BACT</name>
<feature type="transmembrane region" description="Helical" evidence="1">
    <location>
        <begin position="12"/>
        <end position="32"/>
    </location>
</feature>
<accession>A0ABZ2MCM8</accession>
<organism evidence="2 3">
    <name type="scientific">Pendulispora albinea</name>
    <dbReference type="NCBI Taxonomy" id="2741071"/>
    <lineage>
        <taxon>Bacteria</taxon>
        <taxon>Pseudomonadati</taxon>
        <taxon>Myxococcota</taxon>
        <taxon>Myxococcia</taxon>
        <taxon>Myxococcales</taxon>
        <taxon>Sorangiineae</taxon>
        <taxon>Pendulisporaceae</taxon>
        <taxon>Pendulispora</taxon>
    </lineage>
</organism>
<sequence>MQTAGAPRPSPFGVRLAVVALLVGLAAALLFVTSLPATCPMRVTLHVPCPSCGLTRAARLALAGDFHAATHIHPLWFLVLPYVGTLGLVQLAHYLVRGELRAMNNRLVRPVGYVLLTLLMVVWIARFFGAFGGPCPV</sequence>
<evidence type="ECO:0000313" key="3">
    <source>
        <dbReference type="Proteomes" id="UP001370348"/>
    </source>
</evidence>
<dbReference type="EMBL" id="CP089984">
    <property type="protein sequence ID" value="WXB20240.1"/>
    <property type="molecule type" value="Genomic_DNA"/>
</dbReference>
<dbReference type="Proteomes" id="UP001370348">
    <property type="component" value="Chromosome"/>
</dbReference>
<feature type="transmembrane region" description="Helical" evidence="1">
    <location>
        <begin position="107"/>
        <end position="128"/>
    </location>
</feature>
<protein>
    <submittedName>
        <fullName evidence="2">DUF2752 domain-containing protein</fullName>
    </submittedName>
</protein>
<reference evidence="2 3" key="1">
    <citation type="submission" date="2021-12" db="EMBL/GenBank/DDBJ databases">
        <title>Discovery of the Pendulisporaceae a myxobacterial family with distinct sporulation behavior and unique specialized metabolism.</title>
        <authorList>
            <person name="Garcia R."/>
            <person name="Popoff A."/>
            <person name="Bader C.D."/>
            <person name="Loehr J."/>
            <person name="Walesch S."/>
            <person name="Walt C."/>
            <person name="Boldt J."/>
            <person name="Bunk B."/>
            <person name="Haeckl F.J.F.P.J."/>
            <person name="Gunesch A.P."/>
            <person name="Birkelbach J."/>
            <person name="Nuebel U."/>
            <person name="Pietschmann T."/>
            <person name="Bach T."/>
            <person name="Mueller R."/>
        </authorList>
    </citation>
    <scope>NUCLEOTIDE SEQUENCE [LARGE SCALE GENOMIC DNA]</scope>
    <source>
        <strain evidence="2 3">MSr11954</strain>
    </source>
</reference>
<keyword evidence="1" id="KW-0472">Membrane</keyword>
<proteinExistence type="predicted"/>
<keyword evidence="3" id="KW-1185">Reference proteome</keyword>
<dbReference type="Pfam" id="PF10825">
    <property type="entry name" value="DUF2752"/>
    <property type="match status" value="1"/>
</dbReference>
<gene>
    <name evidence="2" type="ORF">LZC94_25045</name>
</gene>
<evidence type="ECO:0000313" key="2">
    <source>
        <dbReference type="EMBL" id="WXB20240.1"/>
    </source>
</evidence>
<feature type="transmembrane region" description="Helical" evidence="1">
    <location>
        <begin position="75"/>
        <end position="95"/>
    </location>
</feature>
<evidence type="ECO:0000256" key="1">
    <source>
        <dbReference type="SAM" id="Phobius"/>
    </source>
</evidence>
<dbReference type="RefSeq" id="WP_394829847.1">
    <property type="nucleotide sequence ID" value="NZ_CP089984.1"/>
</dbReference>
<dbReference type="InterPro" id="IPR021215">
    <property type="entry name" value="DUF2752"/>
</dbReference>